<evidence type="ECO:0000313" key="4">
    <source>
        <dbReference type="Proteomes" id="UP001432312"/>
    </source>
</evidence>
<protein>
    <recommendedName>
        <fullName evidence="5">Secreted protein</fullName>
    </recommendedName>
</protein>
<accession>A0ABZ1Q657</accession>
<reference evidence="3" key="1">
    <citation type="submission" date="2022-10" db="EMBL/GenBank/DDBJ databases">
        <title>The complete genomes of actinobacterial strains from the NBC collection.</title>
        <authorList>
            <person name="Joergensen T.S."/>
            <person name="Alvarez Arevalo M."/>
            <person name="Sterndorff E.B."/>
            <person name="Faurdal D."/>
            <person name="Vuksanovic O."/>
            <person name="Mourched A.-S."/>
            <person name="Charusanti P."/>
            <person name="Shaw S."/>
            <person name="Blin K."/>
            <person name="Weber T."/>
        </authorList>
    </citation>
    <scope>NUCLEOTIDE SEQUENCE</scope>
    <source>
        <strain evidence="3">NBC_00303</strain>
    </source>
</reference>
<dbReference type="InterPro" id="IPR009003">
    <property type="entry name" value="Peptidase_S1_PA"/>
</dbReference>
<evidence type="ECO:0000256" key="2">
    <source>
        <dbReference type="SAM" id="MobiDB-lite"/>
    </source>
</evidence>
<gene>
    <name evidence="3" type="ORF">OHA91_05190</name>
</gene>
<dbReference type="PANTHER" id="PTHR15462:SF19">
    <property type="entry name" value="PEPTIDASE S1 DOMAIN-CONTAINING PROTEIN"/>
    <property type="match status" value="1"/>
</dbReference>
<evidence type="ECO:0000256" key="1">
    <source>
        <dbReference type="ARBA" id="ARBA00022729"/>
    </source>
</evidence>
<evidence type="ECO:0000313" key="3">
    <source>
        <dbReference type="EMBL" id="WUN77945.1"/>
    </source>
</evidence>
<keyword evidence="4" id="KW-1185">Reference proteome</keyword>
<dbReference type="Gene3D" id="2.40.10.10">
    <property type="entry name" value="Trypsin-like serine proteases"/>
    <property type="match status" value="2"/>
</dbReference>
<keyword evidence="1" id="KW-0732">Signal</keyword>
<proteinExistence type="predicted"/>
<dbReference type="PANTHER" id="PTHR15462">
    <property type="entry name" value="SERINE PROTEASE"/>
    <property type="match status" value="1"/>
</dbReference>
<organism evidence="3 4">
    <name type="scientific">Streptomyces erythrochromogenes</name>
    <dbReference type="NCBI Taxonomy" id="285574"/>
    <lineage>
        <taxon>Bacteria</taxon>
        <taxon>Bacillati</taxon>
        <taxon>Actinomycetota</taxon>
        <taxon>Actinomycetes</taxon>
        <taxon>Kitasatosporales</taxon>
        <taxon>Streptomycetaceae</taxon>
        <taxon>Streptomyces</taxon>
    </lineage>
</organism>
<evidence type="ECO:0008006" key="5">
    <source>
        <dbReference type="Google" id="ProtNLM"/>
    </source>
</evidence>
<sequence>MLLPACGIHTADTAEESQDGRGSWSVGKWAREASQFTNPVIEGLWKPERMRRADDPRKNVAGSLTETRGVSDPEPAPVAARPVAAPYRRNAAPVGKVFFDSPDGPQTCSGTVVQDPARPGRSNLVWTAGHCVHAGREGGWFRNLVFVPSFNDKALTADALERASAGQMAPFGTWWADWAAPSDQWIDEGTSEGGNGAAFDFAVLHVVPAPGSGARSLEETVGAALPVAFNGPAVQDVNLVGAWGYPAAPPFDGATMHFCAGKPGRLSLKDREPTLYRVGCTMTGGSSGGGWFAVGTDGRTALVSNTSVGPDPSVWLAGPYLGDTAKAVLDKVSLRFGSRG</sequence>
<dbReference type="InterPro" id="IPR043504">
    <property type="entry name" value="Peptidase_S1_PA_chymotrypsin"/>
</dbReference>
<name>A0ABZ1Q657_9ACTN</name>
<dbReference type="Proteomes" id="UP001432312">
    <property type="component" value="Chromosome"/>
</dbReference>
<feature type="region of interest" description="Disordered" evidence="2">
    <location>
        <begin position="1"/>
        <end position="22"/>
    </location>
</feature>
<dbReference type="InterPro" id="IPR050966">
    <property type="entry name" value="Glutamyl_endopeptidase"/>
</dbReference>
<dbReference type="EMBL" id="CP108036">
    <property type="protein sequence ID" value="WUN77945.1"/>
    <property type="molecule type" value="Genomic_DNA"/>
</dbReference>
<dbReference type="SUPFAM" id="SSF50494">
    <property type="entry name" value="Trypsin-like serine proteases"/>
    <property type="match status" value="1"/>
</dbReference>